<dbReference type="Proteomes" id="UP000682733">
    <property type="component" value="Unassembled WGS sequence"/>
</dbReference>
<dbReference type="PANTHER" id="PTHR21301:SF10">
    <property type="entry name" value="REVERSE TRANSCRIPTASE DOMAIN-CONTAINING PROTEIN"/>
    <property type="match status" value="1"/>
</dbReference>
<dbReference type="EMBL" id="CAJOBA010035635">
    <property type="protein sequence ID" value="CAF4007922.1"/>
    <property type="molecule type" value="Genomic_DNA"/>
</dbReference>
<dbReference type="EMBL" id="CAJNOK010014105">
    <property type="protein sequence ID" value="CAF1197736.1"/>
    <property type="molecule type" value="Genomic_DNA"/>
</dbReference>
<organism evidence="1 3">
    <name type="scientific">Didymodactylos carnosus</name>
    <dbReference type="NCBI Taxonomy" id="1234261"/>
    <lineage>
        <taxon>Eukaryota</taxon>
        <taxon>Metazoa</taxon>
        <taxon>Spiralia</taxon>
        <taxon>Gnathifera</taxon>
        <taxon>Rotifera</taxon>
        <taxon>Eurotatoria</taxon>
        <taxon>Bdelloidea</taxon>
        <taxon>Philodinida</taxon>
        <taxon>Philodinidae</taxon>
        <taxon>Didymodactylos</taxon>
    </lineage>
</organism>
<dbReference type="PANTHER" id="PTHR21301">
    <property type="entry name" value="REVERSE TRANSCRIPTASE"/>
    <property type="match status" value="1"/>
</dbReference>
<comment type="caution">
    <text evidence="1">The sequence shown here is derived from an EMBL/GenBank/DDBJ whole genome shotgun (WGS) entry which is preliminary data.</text>
</comment>
<reference evidence="1" key="1">
    <citation type="submission" date="2021-02" db="EMBL/GenBank/DDBJ databases">
        <authorList>
            <person name="Nowell W R."/>
        </authorList>
    </citation>
    <scope>NUCLEOTIDE SEQUENCE</scope>
</reference>
<dbReference type="AlphaFoldDB" id="A0A8S2ELY6"/>
<dbReference type="Proteomes" id="UP000677228">
    <property type="component" value="Unassembled WGS sequence"/>
</dbReference>
<evidence type="ECO:0000313" key="2">
    <source>
        <dbReference type="EMBL" id="CAF4007922.1"/>
    </source>
</evidence>
<protein>
    <submittedName>
        <fullName evidence="1">Uncharacterized protein</fullName>
    </submittedName>
</protein>
<name>A0A8S2ELY6_9BILA</name>
<gene>
    <name evidence="1" type="ORF">OVA965_LOCUS23833</name>
    <name evidence="2" type="ORF">TMI583_LOCUS24552</name>
</gene>
<evidence type="ECO:0000313" key="3">
    <source>
        <dbReference type="Proteomes" id="UP000677228"/>
    </source>
</evidence>
<sequence length="159" mass="18416">MTDSTATITNVAYWFDGATVYCSTSNGELRKYNGTMMTFPPITTHGTPYHYAQIKSISSLDIQDEYAITLDDTKQYILGKFLRHFVGERLKDIPVTTIEKLAAIVLKENAFTFNSKLYKQIIGCAMGSPFTLTLANIFMWHWEQRWIHRQKKREEIYGR</sequence>
<accession>A0A8S2ELY6</accession>
<proteinExistence type="predicted"/>
<evidence type="ECO:0000313" key="1">
    <source>
        <dbReference type="EMBL" id="CAF1197736.1"/>
    </source>
</evidence>